<organism evidence="2 3">
    <name type="scientific">Candidatus Tidjanibacter faecipullorum</name>
    <dbReference type="NCBI Taxonomy" id="2838766"/>
    <lineage>
        <taxon>Bacteria</taxon>
        <taxon>Pseudomonadati</taxon>
        <taxon>Bacteroidota</taxon>
        <taxon>Bacteroidia</taxon>
        <taxon>Bacteroidales</taxon>
        <taxon>Rikenellaceae</taxon>
        <taxon>Tidjanibacter</taxon>
    </lineage>
</organism>
<dbReference type="Proteomes" id="UP000824014">
    <property type="component" value="Unassembled WGS sequence"/>
</dbReference>
<evidence type="ECO:0000256" key="1">
    <source>
        <dbReference type="SAM" id="Coils"/>
    </source>
</evidence>
<dbReference type="EMBL" id="DXCC01000015">
    <property type="protein sequence ID" value="HIZ15187.1"/>
    <property type="molecule type" value="Genomic_DNA"/>
</dbReference>
<reference evidence="2" key="1">
    <citation type="journal article" date="2021" name="PeerJ">
        <title>Extensive microbial diversity within the chicken gut microbiome revealed by metagenomics and culture.</title>
        <authorList>
            <person name="Gilroy R."/>
            <person name="Ravi A."/>
            <person name="Getino M."/>
            <person name="Pursley I."/>
            <person name="Horton D.L."/>
            <person name="Alikhan N.F."/>
            <person name="Baker D."/>
            <person name="Gharbi K."/>
            <person name="Hall N."/>
            <person name="Watson M."/>
            <person name="Adriaenssens E.M."/>
            <person name="Foster-Nyarko E."/>
            <person name="Jarju S."/>
            <person name="Secka A."/>
            <person name="Antonio M."/>
            <person name="Oren A."/>
            <person name="Chaudhuri R.R."/>
            <person name="La Ragione R."/>
            <person name="Hildebrand F."/>
            <person name="Pallen M.J."/>
        </authorList>
    </citation>
    <scope>NUCLEOTIDE SEQUENCE</scope>
    <source>
        <strain evidence="2">ChiHjej11B10-19426</strain>
    </source>
</reference>
<reference evidence="2" key="2">
    <citation type="submission" date="2021-04" db="EMBL/GenBank/DDBJ databases">
        <authorList>
            <person name="Gilroy R."/>
        </authorList>
    </citation>
    <scope>NUCLEOTIDE SEQUENCE</scope>
    <source>
        <strain evidence="2">ChiHjej11B10-19426</strain>
    </source>
</reference>
<evidence type="ECO:0000313" key="2">
    <source>
        <dbReference type="EMBL" id="HIZ15187.1"/>
    </source>
</evidence>
<evidence type="ECO:0000313" key="3">
    <source>
        <dbReference type="Proteomes" id="UP000824014"/>
    </source>
</evidence>
<gene>
    <name evidence="2" type="ORF">H9816_04685</name>
</gene>
<comment type="caution">
    <text evidence="2">The sequence shown here is derived from an EMBL/GenBank/DDBJ whole genome shotgun (WGS) entry which is preliminary data.</text>
</comment>
<sequence>MATQAQTVRIERLQEEIEAISENILKTEREIYAQSSAMPWERVLEMKAHLYDLGKARASRMQDLQRLTTPEPQQSEIFK</sequence>
<name>A0A9D2DDU3_9BACT</name>
<protein>
    <submittedName>
        <fullName evidence="2">Uncharacterized protein</fullName>
    </submittedName>
</protein>
<keyword evidence="1" id="KW-0175">Coiled coil</keyword>
<feature type="coiled-coil region" evidence="1">
    <location>
        <begin position="3"/>
        <end position="30"/>
    </location>
</feature>
<dbReference type="AlphaFoldDB" id="A0A9D2DDU3"/>
<accession>A0A9D2DDU3</accession>
<proteinExistence type="predicted"/>